<evidence type="ECO:0008006" key="3">
    <source>
        <dbReference type="Google" id="ProtNLM"/>
    </source>
</evidence>
<dbReference type="RefSeq" id="WP_407142257.1">
    <property type="nucleotide sequence ID" value="NZ_JBGQQI010000011.1"/>
</dbReference>
<accession>A0ABW8UKY7</accession>
<evidence type="ECO:0000313" key="1">
    <source>
        <dbReference type="EMBL" id="MFL2101989.1"/>
    </source>
</evidence>
<comment type="caution">
    <text evidence="1">The sequence shown here is derived from an EMBL/GenBank/DDBJ whole genome shotgun (WGS) entry which is preliminary data.</text>
</comment>
<proteinExistence type="predicted"/>
<name>A0ABW8UKY7_9LACT</name>
<keyword evidence="2" id="KW-1185">Reference proteome</keyword>
<protein>
    <recommendedName>
        <fullName evidence="3">DUF4209 domain-containing protein</fullName>
    </recommendedName>
</protein>
<reference evidence="1 2" key="1">
    <citation type="submission" date="2024-08" db="EMBL/GenBank/DDBJ databases">
        <authorList>
            <person name="Arias E."/>
        </authorList>
    </citation>
    <scope>NUCLEOTIDE SEQUENCE [LARGE SCALE GENOMIC DNA]</scope>
    <source>
        <strain evidence="1 2">FAM 24106</strain>
    </source>
</reference>
<organism evidence="1 2">
    <name type="scientific">Marinilactibacillus psychrotolerans</name>
    <dbReference type="NCBI Taxonomy" id="191770"/>
    <lineage>
        <taxon>Bacteria</taxon>
        <taxon>Bacillati</taxon>
        <taxon>Bacillota</taxon>
        <taxon>Bacilli</taxon>
        <taxon>Lactobacillales</taxon>
        <taxon>Carnobacteriaceae</taxon>
        <taxon>Marinilactibacillus</taxon>
    </lineage>
</organism>
<gene>
    <name evidence="1" type="ORF">ACEN37_01855</name>
</gene>
<dbReference type="EMBL" id="JBGQQK010000003">
    <property type="protein sequence ID" value="MFL2101989.1"/>
    <property type="molecule type" value="Genomic_DNA"/>
</dbReference>
<dbReference type="Proteomes" id="UP001625374">
    <property type="component" value="Unassembled WGS sequence"/>
</dbReference>
<sequence>MDRVKFYSEDDLACNWELDKVIEKINDYSIEKDWVIEDVIEFLNIMKYMKVDRFANYFQEKTNIICKDYIEKIRAKTGKYISNNKSGILSKYDGDNIFETEDFLEIIEFYKVYKDVMGSEFQKFLDQNNVPLHMILKHRKIVEHFDEIIKGKIISDSYNAEIILQKFLEDKSLNLPPSLTNEEILKVLDDYIDSESDKVDINVLRKIIHFPTGKRLNITDKIKLHAKRKEKEEVEKVFSQDTGMQSSVSIQYQKGVNEEIQLNLIGNIKDISIVVSRDWIEENKDYPTLWNNFIFLFGVIDSNARLTTVSKKNEMSVIESLIRPSGDHLYKDSYAFTNKEMIANAQIYSYIQVLNIIGVRIEDMVEWFFNHYLSQEFSINDFVIKMPSESSSHFEKCRTILPEIDRIFKQYNILIEDGEIDQELIQISSSSIKTSEVQSFIENKYVYPVGEWYKTATFLLFSDQSSIFYLPDKEEKYKNFLDLIIRDNVKKKDFHEYQIRKMNWLFDNDVIIVNEDGFIKVADVETVFILKELYHEDVLNYYRCQTDLQGAINDLVERGIVVFENSLLTRNEQDYIDFYLNKSKFTNGYDIRNRYLHGTNDNNEEKYESDYYSILKIIIIIVLKINDDLCLFDNLE</sequence>
<evidence type="ECO:0000313" key="2">
    <source>
        <dbReference type="Proteomes" id="UP001625374"/>
    </source>
</evidence>